<dbReference type="SUPFAM" id="SSF103473">
    <property type="entry name" value="MFS general substrate transporter"/>
    <property type="match status" value="1"/>
</dbReference>
<dbReference type="OrthoDB" id="10412343at2759"/>
<feature type="transmembrane region" description="Helical" evidence="1">
    <location>
        <begin position="60"/>
        <end position="80"/>
    </location>
</feature>
<gene>
    <name evidence="2" type="ORF">GSOID_T00015597001</name>
</gene>
<dbReference type="AlphaFoldDB" id="E4XN44"/>
<feature type="transmembrane region" description="Helical" evidence="1">
    <location>
        <begin position="134"/>
        <end position="157"/>
    </location>
</feature>
<feature type="transmembrane region" description="Helical" evidence="1">
    <location>
        <begin position="313"/>
        <end position="332"/>
    </location>
</feature>
<dbReference type="InterPro" id="IPR036259">
    <property type="entry name" value="MFS_trans_sf"/>
</dbReference>
<keyword evidence="1" id="KW-1133">Transmembrane helix</keyword>
<reference evidence="2" key="1">
    <citation type="journal article" date="2010" name="Science">
        <title>Plasticity of animal genome architecture unmasked by rapid evolution of a pelagic tunicate.</title>
        <authorList>
            <person name="Denoeud F."/>
            <person name="Henriet S."/>
            <person name="Mungpakdee S."/>
            <person name="Aury J.M."/>
            <person name="Da Silva C."/>
            <person name="Brinkmann H."/>
            <person name="Mikhaleva J."/>
            <person name="Olsen L.C."/>
            <person name="Jubin C."/>
            <person name="Canestro C."/>
            <person name="Bouquet J.M."/>
            <person name="Danks G."/>
            <person name="Poulain J."/>
            <person name="Campsteijn C."/>
            <person name="Adamski M."/>
            <person name="Cross I."/>
            <person name="Yadetie F."/>
            <person name="Muffato M."/>
            <person name="Louis A."/>
            <person name="Butcher S."/>
            <person name="Tsagkogeorga G."/>
            <person name="Konrad A."/>
            <person name="Singh S."/>
            <person name="Jensen M.F."/>
            <person name="Cong E.H."/>
            <person name="Eikeseth-Otteraa H."/>
            <person name="Noel B."/>
            <person name="Anthouard V."/>
            <person name="Porcel B.M."/>
            <person name="Kachouri-Lafond R."/>
            <person name="Nishino A."/>
            <person name="Ugolini M."/>
            <person name="Chourrout P."/>
            <person name="Nishida H."/>
            <person name="Aasland R."/>
            <person name="Huzurbazar S."/>
            <person name="Westhof E."/>
            <person name="Delsuc F."/>
            <person name="Lehrach H."/>
            <person name="Reinhardt R."/>
            <person name="Weissenbach J."/>
            <person name="Roy S.W."/>
            <person name="Artiguenave F."/>
            <person name="Postlethwait J.H."/>
            <person name="Manak J.R."/>
            <person name="Thompson E.M."/>
            <person name="Jaillon O."/>
            <person name="Du Pasquier L."/>
            <person name="Boudinot P."/>
            <person name="Liberles D.A."/>
            <person name="Volff J.N."/>
            <person name="Philippe H."/>
            <person name="Lenhard B."/>
            <person name="Roest Crollius H."/>
            <person name="Wincker P."/>
            <person name="Chourrout D."/>
        </authorList>
    </citation>
    <scope>NUCLEOTIDE SEQUENCE [LARGE SCALE GENOMIC DNA]</scope>
</reference>
<keyword evidence="1" id="KW-0812">Transmembrane</keyword>
<feature type="transmembrane region" description="Helical" evidence="1">
    <location>
        <begin position="426"/>
        <end position="446"/>
    </location>
</feature>
<evidence type="ECO:0000256" key="1">
    <source>
        <dbReference type="SAM" id="Phobius"/>
    </source>
</evidence>
<sequence>MEQDQHERRLAKLQKRLATDIGDFAVIAAAAFGIGFGRYLAEYKGVEIMYLFKISRDLAATMTAISAIGFILLMVITAAVAETTTQKHRLLLLMWSLIYCVCASATSVICFLGVPLSQEHSLTMVPPWKKFCILASFVFQDISLDIVQSLIISWIIVREKHTERAIASYGILYPIGSLVASALFLKSLSTGCIFTIAALVLPICVLLLGFKTGISKDSSISSTQKFFVNSLYIMCPDTRIKNLQIWSSITYPAVFILRSELPTLLRELDARKGDFYLEKSEYARFIVTTVSDSCSSFVALVLVALWSRWRLKTPALAVQIVQTIVILVVFQFPSHAVIFVATVVSGPSAIFIMLLPFIIIARARNEIKEERQCRENAVTDVAAVMIAYKVGVTLLIILLDHIITSLNSQASSDYDDDSVFSKQSHVSYYLMLALFSIGSFIFAKLLRVDENLVEHEGRLITRDQSDI</sequence>
<evidence type="ECO:0000313" key="3">
    <source>
        <dbReference type="Proteomes" id="UP000001307"/>
    </source>
</evidence>
<feature type="transmembrane region" description="Helical" evidence="1">
    <location>
        <begin position="191"/>
        <end position="210"/>
    </location>
</feature>
<feature type="transmembrane region" description="Helical" evidence="1">
    <location>
        <begin position="21"/>
        <end position="40"/>
    </location>
</feature>
<protein>
    <submittedName>
        <fullName evidence="2">Uncharacterized protein</fullName>
    </submittedName>
</protein>
<organism evidence="2">
    <name type="scientific">Oikopleura dioica</name>
    <name type="common">Tunicate</name>
    <dbReference type="NCBI Taxonomy" id="34765"/>
    <lineage>
        <taxon>Eukaryota</taxon>
        <taxon>Metazoa</taxon>
        <taxon>Chordata</taxon>
        <taxon>Tunicata</taxon>
        <taxon>Appendicularia</taxon>
        <taxon>Copelata</taxon>
        <taxon>Oikopleuridae</taxon>
        <taxon>Oikopleura</taxon>
    </lineage>
</organism>
<feature type="transmembrane region" description="Helical" evidence="1">
    <location>
        <begin position="338"/>
        <end position="360"/>
    </location>
</feature>
<keyword evidence="1" id="KW-0472">Membrane</keyword>
<dbReference type="InParanoid" id="E4XN44"/>
<dbReference type="Proteomes" id="UP000001307">
    <property type="component" value="Unassembled WGS sequence"/>
</dbReference>
<accession>E4XN44</accession>
<feature type="transmembrane region" description="Helical" evidence="1">
    <location>
        <begin position="381"/>
        <end position="406"/>
    </location>
</feature>
<name>E4XN44_OIKDI</name>
<evidence type="ECO:0000313" key="2">
    <source>
        <dbReference type="EMBL" id="CBY25098.1"/>
    </source>
</evidence>
<feature type="transmembrane region" description="Helical" evidence="1">
    <location>
        <begin position="285"/>
        <end position="306"/>
    </location>
</feature>
<keyword evidence="3" id="KW-1185">Reference proteome</keyword>
<feature type="transmembrane region" description="Helical" evidence="1">
    <location>
        <begin position="243"/>
        <end position="265"/>
    </location>
</feature>
<proteinExistence type="predicted"/>
<feature type="transmembrane region" description="Helical" evidence="1">
    <location>
        <begin position="92"/>
        <end position="114"/>
    </location>
</feature>
<feature type="transmembrane region" description="Helical" evidence="1">
    <location>
        <begin position="166"/>
        <end position="185"/>
    </location>
</feature>
<dbReference type="EMBL" id="FN653081">
    <property type="protein sequence ID" value="CBY25098.1"/>
    <property type="molecule type" value="Genomic_DNA"/>
</dbReference>